<evidence type="ECO:0000313" key="3">
    <source>
        <dbReference type="EMBL" id="MBT2187466.1"/>
    </source>
</evidence>
<dbReference type="InterPro" id="IPR013762">
    <property type="entry name" value="Integrase-like_cat_sf"/>
</dbReference>
<dbReference type="GO" id="GO:0006310">
    <property type="term" value="P:DNA recombination"/>
    <property type="evidence" value="ECO:0007669"/>
    <property type="project" value="UniProtKB-KW"/>
</dbReference>
<sequence>MARQTYLLRKSGRYHFRRRFSPDCATSKPISIALGTSDPAEARRVANRLAVKWDAMMEHQGRIEPGTLSAEQQRMLFRRGLEEELVHATRHVTAFNRPNIDEESYAKVAATALAIVGSVPHDAAAITVEMAEAKIDATWTDAERKLLGRILSFGPYTPNYVSRSWTMEMLRAIGAPVNEGTLTEGRETIFRGMIEAQKRSALADHPIFAGCDVPALHLMDDMLVGQARAMPMDISAGSTGPIANPSVNAAQSNDESYYVKQTEIRFSEQIDSLLAAVTLRRGYKPDNGQRLAILQRFAWITGDKVMSDYGPSDRIDYVNAMMAIPNTVRRFGVLGKEGLMKLPFDPTVLPLKTPETERSLRTLNRDLTILAAAEEILHETHWRPKYNGSRVVNFLASWAKVEEDDPMDPKRMPWTPEHLGAMYSLAAWTGGGGSGERLKPSEKPRIYQDAAYWLPLFGTYMGVAREEGAGFEVADFNFECDVPFVLVQANMTRSKDGKTKGGLKRKARRRVMPLHPELLRLGLKRYVEAIAEEGHTMIFPELYLAEAKFASSKESAEPRLGREAFGGRRFYAISWVFIMDATHALMPLPATSDGKKADFHSQRTYNNSVLASPEVSDSIIAKHMGHAQKGTGSRRYLRRALALGELRELQERLQLMNDHMPIVTAGVPFAKELNLLPLNQRSRVGSAPGRNAKHRFCA</sequence>
<accession>A0A9X1DCH6</accession>
<organism evidence="3 4">
    <name type="scientific">Sphingobium nicotianae</name>
    <dbReference type="NCBI Taxonomy" id="2782607"/>
    <lineage>
        <taxon>Bacteria</taxon>
        <taxon>Pseudomonadati</taxon>
        <taxon>Pseudomonadota</taxon>
        <taxon>Alphaproteobacteria</taxon>
        <taxon>Sphingomonadales</taxon>
        <taxon>Sphingomonadaceae</taxon>
        <taxon>Sphingobium</taxon>
    </lineage>
</organism>
<name>A0A9X1DCH6_9SPHN</name>
<dbReference type="InterPro" id="IPR046668">
    <property type="entry name" value="DUF6538"/>
</dbReference>
<reference evidence="3" key="1">
    <citation type="submission" date="2021-05" db="EMBL/GenBank/DDBJ databases">
        <title>Genome of Sphingobium sp. strain.</title>
        <authorList>
            <person name="Fan R."/>
        </authorList>
    </citation>
    <scope>NUCLEOTIDE SEQUENCE</scope>
    <source>
        <strain evidence="3">H33</strain>
    </source>
</reference>
<dbReference type="Proteomes" id="UP001138757">
    <property type="component" value="Unassembled WGS sequence"/>
</dbReference>
<comment type="caution">
    <text evidence="3">The sequence shown here is derived from an EMBL/GenBank/DDBJ whole genome shotgun (WGS) entry which is preliminary data.</text>
</comment>
<gene>
    <name evidence="3" type="ORF">KK488_10960</name>
</gene>
<dbReference type="GO" id="GO:0003677">
    <property type="term" value="F:DNA binding"/>
    <property type="evidence" value="ECO:0007669"/>
    <property type="project" value="InterPro"/>
</dbReference>
<keyword evidence="1" id="KW-0233">DNA recombination</keyword>
<dbReference type="AlphaFoldDB" id="A0A9X1DCH6"/>
<dbReference type="Pfam" id="PF20172">
    <property type="entry name" value="DUF6538"/>
    <property type="match status" value="1"/>
</dbReference>
<evidence type="ECO:0000259" key="2">
    <source>
        <dbReference type="Pfam" id="PF20172"/>
    </source>
</evidence>
<dbReference type="SUPFAM" id="SSF56349">
    <property type="entry name" value="DNA breaking-rejoining enzymes"/>
    <property type="match status" value="1"/>
</dbReference>
<feature type="domain" description="DUF6538" evidence="2">
    <location>
        <begin position="6"/>
        <end position="56"/>
    </location>
</feature>
<evidence type="ECO:0000256" key="1">
    <source>
        <dbReference type="ARBA" id="ARBA00023172"/>
    </source>
</evidence>
<proteinExistence type="predicted"/>
<dbReference type="EMBL" id="JAHGAW010000006">
    <property type="protein sequence ID" value="MBT2187466.1"/>
    <property type="molecule type" value="Genomic_DNA"/>
</dbReference>
<dbReference type="RefSeq" id="WP_214623411.1">
    <property type="nucleotide sequence ID" value="NZ_JAHGAW010000006.1"/>
</dbReference>
<dbReference type="GO" id="GO:0015074">
    <property type="term" value="P:DNA integration"/>
    <property type="evidence" value="ECO:0007669"/>
    <property type="project" value="InterPro"/>
</dbReference>
<protein>
    <recommendedName>
        <fullName evidence="2">DUF6538 domain-containing protein</fullName>
    </recommendedName>
</protein>
<evidence type="ECO:0000313" key="4">
    <source>
        <dbReference type="Proteomes" id="UP001138757"/>
    </source>
</evidence>
<keyword evidence="4" id="KW-1185">Reference proteome</keyword>
<dbReference type="InterPro" id="IPR011010">
    <property type="entry name" value="DNA_brk_join_enz"/>
</dbReference>
<dbReference type="Gene3D" id="1.10.443.10">
    <property type="entry name" value="Intergrase catalytic core"/>
    <property type="match status" value="1"/>
</dbReference>